<protein>
    <submittedName>
        <fullName evidence="16">Zinc finger and BTB domain-containing protein 26-like isoform X1</fullName>
    </submittedName>
</protein>
<keyword evidence="8" id="KW-0238">DNA-binding</keyword>
<dbReference type="GO" id="GO:0008270">
    <property type="term" value="F:zinc ion binding"/>
    <property type="evidence" value="ECO:0007669"/>
    <property type="project" value="UniProtKB-KW"/>
</dbReference>
<keyword evidence="15" id="KW-1185">Reference proteome</keyword>
<feature type="domain" description="BTB" evidence="13">
    <location>
        <begin position="88"/>
        <end position="152"/>
    </location>
</feature>
<feature type="domain" description="C2H2-type" evidence="14">
    <location>
        <begin position="324"/>
        <end position="346"/>
    </location>
</feature>
<dbReference type="OrthoDB" id="1405595at2759"/>
<evidence type="ECO:0000256" key="3">
    <source>
        <dbReference type="ARBA" id="ARBA00022723"/>
    </source>
</evidence>
<feature type="compositionally biased region" description="Basic residues" evidence="12">
    <location>
        <begin position="1"/>
        <end position="19"/>
    </location>
</feature>
<dbReference type="PANTHER" id="PTHR46105">
    <property type="entry name" value="AGAP004733-PA"/>
    <property type="match status" value="1"/>
</dbReference>
<keyword evidence="6" id="KW-0862">Zinc</keyword>
<dbReference type="GeneID" id="110086765"/>
<dbReference type="InterPro" id="IPR000210">
    <property type="entry name" value="BTB/POZ_dom"/>
</dbReference>
<evidence type="ECO:0000256" key="12">
    <source>
        <dbReference type="SAM" id="MobiDB-lite"/>
    </source>
</evidence>
<gene>
    <name evidence="16" type="primary">LOC110086765</name>
</gene>
<evidence type="ECO:0000256" key="6">
    <source>
        <dbReference type="ARBA" id="ARBA00022833"/>
    </source>
</evidence>
<keyword evidence="10" id="KW-0539">Nucleus</keyword>
<keyword evidence="7" id="KW-0805">Transcription regulation</keyword>
<feature type="region of interest" description="Disordered" evidence="12">
    <location>
        <begin position="196"/>
        <end position="242"/>
    </location>
</feature>
<feature type="region of interest" description="Disordered" evidence="12">
    <location>
        <begin position="1"/>
        <end position="58"/>
    </location>
</feature>
<accession>A0A6J0UZ80</accession>
<dbReference type="InterPro" id="IPR050457">
    <property type="entry name" value="ZnFinger_BTB_dom_contain"/>
</dbReference>
<dbReference type="PROSITE" id="PS00028">
    <property type="entry name" value="ZINC_FINGER_C2H2_1"/>
    <property type="match status" value="3"/>
</dbReference>
<dbReference type="GO" id="GO:0005634">
    <property type="term" value="C:nucleus"/>
    <property type="evidence" value="ECO:0007669"/>
    <property type="project" value="UniProtKB-SubCell"/>
</dbReference>
<dbReference type="Pfam" id="PF00096">
    <property type="entry name" value="zf-C2H2"/>
    <property type="match status" value="2"/>
</dbReference>
<dbReference type="Proteomes" id="UP001652642">
    <property type="component" value="Chromosome 9"/>
</dbReference>
<dbReference type="InterPro" id="IPR036236">
    <property type="entry name" value="Znf_C2H2_sf"/>
</dbReference>
<keyword evidence="5 11" id="KW-0863">Zinc-finger</keyword>
<evidence type="ECO:0000256" key="5">
    <source>
        <dbReference type="ARBA" id="ARBA00022771"/>
    </source>
</evidence>
<evidence type="ECO:0000256" key="4">
    <source>
        <dbReference type="ARBA" id="ARBA00022737"/>
    </source>
</evidence>
<dbReference type="InParanoid" id="A0A6J0UZ80"/>
<evidence type="ECO:0000313" key="16">
    <source>
        <dbReference type="RefSeq" id="XP_020663589.2"/>
    </source>
</evidence>
<evidence type="ECO:0000256" key="9">
    <source>
        <dbReference type="ARBA" id="ARBA00023163"/>
    </source>
</evidence>
<dbReference type="SMART" id="SM00225">
    <property type="entry name" value="BTB"/>
    <property type="match status" value="1"/>
</dbReference>
<dbReference type="KEGG" id="pvt:110086765"/>
<feature type="domain" description="C2H2-type" evidence="14">
    <location>
        <begin position="349"/>
        <end position="376"/>
    </location>
</feature>
<dbReference type="RefSeq" id="XP_020663589.2">
    <property type="nucleotide sequence ID" value="XM_020807930.2"/>
</dbReference>
<dbReference type="PROSITE" id="PS50157">
    <property type="entry name" value="ZINC_FINGER_C2H2_2"/>
    <property type="match status" value="4"/>
</dbReference>
<dbReference type="AlphaFoldDB" id="A0A6J0UZ80"/>
<reference evidence="16" key="1">
    <citation type="submission" date="2025-08" db="UniProtKB">
        <authorList>
            <consortium name="RefSeq"/>
        </authorList>
    </citation>
    <scope>IDENTIFICATION</scope>
</reference>
<evidence type="ECO:0000256" key="2">
    <source>
        <dbReference type="ARBA" id="ARBA00004123"/>
    </source>
</evidence>
<evidence type="ECO:0000259" key="14">
    <source>
        <dbReference type="PROSITE" id="PS50157"/>
    </source>
</evidence>
<dbReference type="InterPro" id="IPR011333">
    <property type="entry name" value="SKP1/BTB/POZ_sf"/>
</dbReference>
<evidence type="ECO:0000256" key="10">
    <source>
        <dbReference type="ARBA" id="ARBA00023242"/>
    </source>
</evidence>
<feature type="domain" description="C2H2-type" evidence="14">
    <location>
        <begin position="377"/>
        <end position="404"/>
    </location>
</feature>
<dbReference type="PROSITE" id="PS50097">
    <property type="entry name" value="BTB"/>
    <property type="match status" value="1"/>
</dbReference>
<feature type="domain" description="C2H2-type" evidence="14">
    <location>
        <begin position="405"/>
        <end position="428"/>
    </location>
</feature>
<dbReference type="GO" id="GO:0000981">
    <property type="term" value="F:DNA-binding transcription factor activity, RNA polymerase II-specific"/>
    <property type="evidence" value="ECO:0007669"/>
    <property type="project" value="TreeGrafter"/>
</dbReference>
<comment type="subcellular location">
    <subcellularLocation>
        <location evidence="2">Nucleus</location>
    </subcellularLocation>
</comment>
<sequence>MERRAPRWRRGRRAARRRNGAASEGSFVPEALSSGGGPPERDEKGPQRSTRSRSKMAPSCERLQFRFPSYGDGVLHRMDQLREQRRFCDVTVQVNELRVPGHRVVFAACSPFLRDQFLLNDSQEVSVSLFQSPEIGRQLLLSCYTGCLEVPIKELVNYLTAASFLQMGHVVERCAQAVSHYLVPKADALLRDEQGEGSYLQQDGEEEEEEKQPSSPTEEADSEGSKAEGAEYTPRSSCGPSSPAISLSLINSAVEITRNYLQGCYDDETSSEGLPFPPPAPTPASQWRNYPLHRHRHSTAVAYRDWKTSSGTAVWKVPGLERPYRCPRCSSVFQQLGNFVSHVQEHKLFLCLRCGKVFSQKSNLTRHIRVHTGFKPFQCPICRKCFTQNATLQDHLNLHSGIKPHRCNYCEMHFTHKPGLRRHLKEMHGKSTVQNSHEEIEEVTIDFD</sequence>
<dbReference type="SMART" id="SM00355">
    <property type="entry name" value="ZnF_C2H2"/>
    <property type="match status" value="4"/>
</dbReference>
<dbReference type="GO" id="GO:0000978">
    <property type="term" value="F:RNA polymerase II cis-regulatory region sequence-specific DNA binding"/>
    <property type="evidence" value="ECO:0007669"/>
    <property type="project" value="TreeGrafter"/>
</dbReference>
<organism evidence="15 16">
    <name type="scientific">Pogona vitticeps</name>
    <name type="common">central bearded dragon</name>
    <dbReference type="NCBI Taxonomy" id="103695"/>
    <lineage>
        <taxon>Eukaryota</taxon>
        <taxon>Metazoa</taxon>
        <taxon>Chordata</taxon>
        <taxon>Craniata</taxon>
        <taxon>Vertebrata</taxon>
        <taxon>Euteleostomi</taxon>
        <taxon>Lepidosauria</taxon>
        <taxon>Squamata</taxon>
        <taxon>Bifurcata</taxon>
        <taxon>Unidentata</taxon>
        <taxon>Episquamata</taxon>
        <taxon>Toxicofera</taxon>
        <taxon>Iguania</taxon>
        <taxon>Acrodonta</taxon>
        <taxon>Agamidae</taxon>
        <taxon>Amphibolurinae</taxon>
        <taxon>Pogona</taxon>
    </lineage>
</organism>
<dbReference type="SUPFAM" id="SSF57667">
    <property type="entry name" value="beta-beta-alpha zinc fingers"/>
    <property type="match status" value="3"/>
</dbReference>
<evidence type="ECO:0000256" key="1">
    <source>
        <dbReference type="ARBA" id="ARBA00003767"/>
    </source>
</evidence>
<dbReference type="SUPFAM" id="SSF54695">
    <property type="entry name" value="POZ domain"/>
    <property type="match status" value="1"/>
</dbReference>
<dbReference type="PANTHER" id="PTHR46105:SF29">
    <property type="entry name" value="ZINC FINGER AND BTB DOMAIN CONTAINING 12"/>
    <property type="match status" value="1"/>
</dbReference>
<evidence type="ECO:0000256" key="8">
    <source>
        <dbReference type="ARBA" id="ARBA00023125"/>
    </source>
</evidence>
<evidence type="ECO:0000259" key="13">
    <source>
        <dbReference type="PROSITE" id="PS50097"/>
    </source>
</evidence>
<dbReference type="Gene3D" id="3.30.710.10">
    <property type="entry name" value="Potassium Channel Kv1.1, Chain A"/>
    <property type="match status" value="1"/>
</dbReference>
<keyword evidence="3" id="KW-0479">Metal-binding</keyword>
<name>A0A6J0UZ80_9SAUR</name>
<comment type="function">
    <text evidence="1">May be involved in transcriptional regulation.</text>
</comment>
<keyword evidence="4" id="KW-0677">Repeat</keyword>
<dbReference type="Pfam" id="PF00651">
    <property type="entry name" value="BTB"/>
    <property type="match status" value="1"/>
</dbReference>
<evidence type="ECO:0000313" key="15">
    <source>
        <dbReference type="Proteomes" id="UP001652642"/>
    </source>
</evidence>
<dbReference type="Gene3D" id="3.30.160.60">
    <property type="entry name" value="Classic Zinc Finger"/>
    <property type="match status" value="3"/>
</dbReference>
<dbReference type="InterPro" id="IPR013087">
    <property type="entry name" value="Znf_C2H2_type"/>
</dbReference>
<evidence type="ECO:0000256" key="7">
    <source>
        <dbReference type="ARBA" id="ARBA00023015"/>
    </source>
</evidence>
<evidence type="ECO:0000256" key="11">
    <source>
        <dbReference type="PROSITE-ProRule" id="PRU00042"/>
    </source>
</evidence>
<proteinExistence type="predicted"/>
<keyword evidence="9" id="KW-0804">Transcription</keyword>